<dbReference type="RefSeq" id="WP_013163748.1">
    <property type="nucleotide sequence ID" value="NC_014216.1"/>
</dbReference>
<dbReference type="STRING" id="589865.DaAHT2_1526"/>
<accession>D6Z3U6</accession>
<dbReference type="InParanoid" id="D6Z3U6"/>
<reference evidence="2" key="1">
    <citation type="submission" date="2010-02" db="EMBL/GenBank/DDBJ databases">
        <title>Complete sequence of Desulfurivibrio alkaliphilus AHT2.</title>
        <authorList>
            <consortium name="US DOE Joint Genome Institute"/>
            <person name="Pitluck S."/>
            <person name="Chertkov O."/>
            <person name="Detter J.C."/>
            <person name="Han C."/>
            <person name="Tapia R."/>
            <person name="Larimer F."/>
            <person name="Land M."/>
            <person name="Hauser L."/>
            <person name="Kyrpides N."/>
            <person name="Mikhailova N."/>
            <person name="Sorokin D.Y."/>
            <person name="Muyzer G."/>
            <person name="Woyke T."/>
        </authorList>
    </citation>
    <scope>NUCLEOTIDE SEQUENCE [LARGE SCALE GENOMIC DNA]</scope>
    <source>
        <strain evidence="2">DSM 19089 / UNIQEM U267 / AHT2</strain>
    </source>
</reference>
<dbReference type="NCBIfam" id="TIGR02565">
    <property type="entry name" value="cas_Csy2"/>
    <property type="match status" value="1"/>
</dbReference>
<dbReference type="InterPro" id="IPR013398">
    <property type="entry name" value="CRISPR-assoc_prot_Csy2"/>
</dbReference>
<sequence>MMDTMLILRNIKVENANAIAGVTWGFPAISNFLGFVHAISRKLPPHFSLQPNGCGIVCHDFQVNAHQPKGWGDYVFALTRNPLTKQGETASFVEEGRMHMDVSMIIPCDGEVPINLDPEEVTEQIEQLLLEHRLAGGTILEVGAIELVRLPEEEASLAKFERRQLRKLLPGFALVQRADLLAQHTEKCFQQNPEMDAMDAWLDFSALKFMAVVEGDNENQDDHSGKVEWQYIPKPGKGWLVPITVGYRGISDLFEPGEVLKARDSSVPFRFVESAYSIGEWLSPHRLGKIQQLVWRYDVDPESGWYLCKNDYQPEKTAN</sequence>
<proteinExistence type="predicted"/>
<dbReference type="Proteomes" id="UP000001508">
    <property type="component" value="Chromosome"/>
</dbReference>
<gene>
    <name evidence="1" type="ordered locus">DaAHT2_1526</name>
</gene>
<evidence type="ECO:0000313" key="1">
    <source>
        <dbReference type="EMBL" id="ADH86221.1"/>
    </source>
</evidence>
<keyword evidence="2" id="KW-1185">Reference proteome</keyword>
<dbReference type="HOGENOM" id="CLU_073578_0_0_7"/>
<dbReference type="KEGG" id="dak:DaAHT2_1526"/>
<evidence type="ECO:0000313" key="2">
    <source>
        <dbReference type="Proteomes" id="UP000001508"/>
    </source>
</evidence>
<dbReference type="eggNOG" id="ENOG502Z9HE">
    <property type="taxonomic scope" value="Bacteria"/>
</dbReference>
<dbReference type="AlphaFoldDB" id="D6Z3U6"/>
<dbReference type="CDD" id="cd09736">
    <property type="entry name" value="Csy2_I-F"/>
    <property type="match status" value="1"/>
</dbReference>
<name>D6Z3U6_DESAT</name>
<organism evidence="1 2">
    <name type="scientific">Desulfurivibrio alkaliphilus (strain DSM 19089 / UNIQEM U267 / AHT2)</name>
    <dbReference type="NCBI Taxonomy" id="589865"/>
    <lineage>
        <taxon>Bacteria</taxon>
        <taxon>Pseudomonadati</taxon>
        <taxon>Thermodesulfobacteriota</taxon>
        <taxon>Desulfobulbia</taxon>
        <taxon>Desulfobulbales</taxon>
        <taxon>Desulfobulbaceae</taxon>
        <taxon>Desulfurivibrio</taxon>
    </lineage>
</organism>
<dbReference type="Pfam" id="PF09614">
    <property type="entry name" value="Cas_Csy2"/>
    <property type="match status" value="1"/>
</dbReference>
<protein>
    <submittedName>
        <fullName evidence="1">CRISPR-associated protein, Csy2 family</fullName>
    </submittedName>
</protein>
<dbReference type="EMBL" id="CP001940">
    <property type="protein sequence ID" value="ADH86221.1"/>
    <property type="molecule type" value="Genomic_DNA"/>
</dbReference>